<reference evidence="2" key="1">
    <citation type="submission" date="2022-11" db="UniProtKB">
        <authorList>
            <consortium name="WormBaseParasite"/>
        </authorList>
    </citation>
    <scope>IDENTIFICATION</scope>
</reference>
<dbReference type="Proteomes" id="UP000887565">
    <property type="component" value="Unplaced"/>
</dbReference>
<organism evidence="1 2">
    <name type="scientific">Romanomermis culicivorax</name>
    <name type="common">Nematode worm</name>
    <dbReference type="NCBI Taxonomy" id="13658"/>
    <lineage>
        <taxon>Eukaryota</taxon>
        <taxon>Metazoa</taxon>
        <taxon>Ecdysozoa</taxon>
        <taxon>Nematoda</taxon>
        <taxon>Enoplea</taxon>
        <taxon>Dorylaimia</taxon>
        <taxon>Mermithida</taxon>
        <taxon>Mermithoidea</taxon>
        <taxon>Mermithidae</taxon>
        <taxon>Romanomermis</taxon>
    </lineage>
</organism>
<evidence type="ECO:0000313" key="1">
    <source>
        <dbReference type="Proteomes" id="UP000887565"/>
    </source>
</evidence>
<sequence length="210" mass="23962">MKEINRVKKIKSKVENYSNEQERIRSRGGVNHGTNLDGAETKRNLTMLFGRLTSMRQNDAEIWCLYSNLVAPVNMLAEGHTIDLDESAREPSAWEMSALYARKALNSARQKNSGWEKSNTAEAKKILSYALLYTRTQRKYLENAGNLSDSQKSTAKMTTRFAVQPILIAIKKAYLDTDIMDDILKNDYVSLENAIFNHSVQNFISKQRFS</sequence>
<proteinExistence type="predicted"/>
<keyword evidence="1" id="KW-1185">Reference proteome</keyword>
<dbReference type="AlphaFoldDB" id="A0A915I5I9"/>
<evidence type="ECO:0000313" key="2">
    <source>
        <dbReference type="WBParaSite" id="nRc.2.0.1.t09026-RA"/>
    </source>
</evidence>
<protein>
    <submittedName>
        <fullName evidence="2">Uncharacterized protein</fullName>
    </submittedName>
</protein>
<accession>A0A915I5I9</accession>
<name>A0A915I5I9_ROMCU</name>
<dbReference type="WBParaSite" id="nRc.2.0.1.t09026-RA">
    <property type="protein sequence ID" value="nRc.2.0.1.t09026-RA"/>
    <property type="gene ID" value="nRc.2.0.1.g09026"/>
</dbReference>